<evidence type="ECO:0000313" key="2">
    <source>
        <dbReference type="Proteomes" id="UP000245631"/>
    </source>
</evidence>
<evidence type="ECO:0000313" key="1">
    <source>
        <dbReference type="EMBL" id="PWJ93694.1"/>
    </source>
</evidence>
<dbReference type="AlphaFoldDB" id="A0A8E3B6T6"/>
<gene>
    <name evidence="1" type="ORF">C8D77_101374</name>
</gene>
<protein>
    <submittedName>
        <fullName evidence="1">Uncharacterized protein</fullName>
    </submittedName>
</protein>
<dbReference type="Proteomes" id="UP000245631">
    <property type="component" value="Unassembled WGS sequence"/>
</dbReference>
<dbReference type="EMBL" id="QGGH01000001">
    <property type="protein sequence ID" value="PWJ93694.1"/>
    <property type="molecule type" value="Genomic_DNA"/>
</dbReference>
<reference evidence="1 2" key="1">
    <citation type="submission" date="2018-05" db="EMBL/GenBank/DDBJ databases">
        <title>Genomic Encyclopedia of Type Strains, Phase IV (KMG-IV): sequencing the most valuable type-strain genomes for metagenomic binning, comparative biology and taxonomic classification.</title>
        <authorList>
            <person name="Goeker M."/>
        </authorList>
    </citation>
    <scope>NUCLEOTIDE SEQUENCE [LARGE SCALE GENOMIC DNA]</scope>
    <source>
        <strain evidence="1 2">DSM 2626</strain>
    </source>
</reference>
<accession>A0A8E3B6T6</accession>
<proteinExistence type="predicted"/>
<comment type="caution">
    <text evidence="1">The sequence shown here is derived from an EMBL/GenBank/DDBJ whole genome shotgun (WGS) entry which is preliminary data.</text>
</comment>
<name>A0A8E3B6T6_RHILI</name>
<sequence length="48" mass="5334">MISRGGELAEALIAHPRWTDYREKGGLDPLGMQNSSIDLVSLQYDEVT</sequence>
<organism evidence="1 2">
    <name type="scientific">Rhizobium loti</name>
    <name type="common">Mesorhizobium loti</name>
    <dbReference type="NCBI Taxonomy" id="381"/>
    <lineage>
        <taxon>Bacteria</taxon>
        <taxon>Pseudomonadati</taxon>
        <taxon>Pseudomonadota</taxon>
        <taxon>Alphaproteobacteria</taxon>
        <taxon>Hyphomicrobiales</taxon>
        <taxon>Phyllobacteriaceae</taxon>
        <taxon>Mesorhizobium</taxon>
    </lineage>
</organism>